<accession>X1SUB4</accession>
<dbReference type="EMBL" id="BARV01044408">
    <property type="protein sequence ID" value="GAI71404.1"/>
    <property type="molecule type" value="Genomic_DNA"/>
</dbReference>
<name>X1SUB4_9ZZZZ</name>
<proteinExistence type="predicted"/>
<organism evidence="1">
    <name type="scientific">marine sediment metagenome</name>
    <dbReference type="NCBI Taxonomy" id="412755"/>
    <lineage>
        <taxon>unclassified sequences</taxon>
        <taxon>metagenomes</taxon>
        <taxon>ecological metagenomes</taxon>
    </lineage>
</organism>
<dbReference type="AlphaFoldDB" id="X1SUB4"/>
<sequence length="86" mass="10027">GCLILLSTDIFRTYKLVHVVNLEFSTIFFPSARQLLEVYKKHEPFDIFVENNAYQHTLAEWMEEIEGGRELPIEGYYTGSQKLDLA</sequence>
<evidence type="ECO:0000313" key="1">
    <source>
        <dbReference type="EMBL" id="GAI71404.1"/>
    </source>
</evidence>
<feature type="non-terminal residue" evidence="1">
    <location>
        <position position="1"/>
    </location>
</feature>
<reference evidence="1" key="1">
    <citation type="journal article" date="2014" name="Front. Microbiol.">
        <title>High frequency of phylogenetically diverse reductive dehalogenase-homologous genes in deep subseafloor sedimentary metagenomes.</title>
        <authorList>
            <person name="Kawai M."/>
            <person name="Futagami T."/>
            <person name="Toyoda A."/>
            <person name="Takaki Y."/>
            <person name="Nishi S."/>
            <person name="Hori S."/>
            <person name="Arai W."/>
            <person name="Tsubouchi T."/>
            <person name="Morono Y."/>
            <person name="Uchiyama I."/>
            <person name="Ito T."/>
            <person name="Fujiyama A."/>
            <person name="Inagaki F."/>
            <person name="Takami H."/>
        </authorList>
    </citation>
    <scope>NUCLEOTIDE SEQUENCE</scope>
    <source>
        <strain evidence="1">Expedition CK06-06</strain>
    </source>
</reference>
<comment type="caution">
    <text evidence="1">The sequence shown here is derived from an EMBL/GenBank/DDBJ whole genome shotgun (WGS) entry which is preliminary data.</text>
</comment>
<gene>
    <name evidence="1" type="ORF">S06H3_65741</name>
</gene>
<protein>
    <submittedName>
        <fullName evidence="1">Uncharacterized protein</fullName>
    </submittedName>
</protein>
<feature type="non-terminal residue" evidence="1">
    <location>
        <position position="86"/>
    </location>
</feature>